<name>A0A9P5TZD7_9AGAR</name>
<dbReference type="InterPro" id="IPR051013">
    <property type="entry name" value="MBL_superfamily_lactonases"/>
</dbReference>
<organism evidence="7 8">
    <name type="scientific">Rhodocollybia butyracea</name>
    <dbReference type="NCBI Taxonomy" id="206335"/>
    <lineage>
        <taxon>Eukaryota</taxon>
        <taxon>Fungi</taxon>
        <taxon>Dikarya</taxon>
        <taxon>Basidiomycota</taxon>
        <taxon>Agaricomycotina</taxon>
        <taxon>Agaricomycetes</taxon>
        <taxon>Agaricomycetidae</taxon>
        <taxon>Agaricales</taxon>
        <taxon>Marasmiineae</taxon>
        <taxon>Omphalotaceae</taxon>
        <taxon>Rhodocollybia</taxon>
    </lineage>
</organism>
<dbReference type="EMBL" id="JADNRY010000306">
    <property type="protein sequence ID" value="KAF9059358.1"/>
    <property type="molecule type" value="Genomic_DNA"/>
</dbReference>
<feature type="domain" description="Metallo-beta-lactamase" evidence="6">
    <location>
        <begin position="40"/>
        <end position="297"/>
    </location>
</feature>
<dbReference type="GO" id="GO:0016787">
    <property type="term" value="F:hydrolase activity"/>
    <property type="evidence" value="ECO:0007669"/>
    <property type="project" value="UniProtKB-KW"/>
</dbReference>
<dbReference type="PANTHER" id="PTHR42978">
    <property type="entry name" value="QUORUM-QUENCHING LACTONASE YTNP-RELATED-RELATED"/>
    <property type="match status" value="1"/>
</dbReference>
<sequence length="331" mass="37032">MAFSCTITVSALIPGHFYLPHEDVFQDAFESKASSGDIVPTFAFLLEHPSHGKYMFDLGLRKHGKGYPPAWDETLEEFKPDCSQDVCDILRANRVEPTEIKGVIFSHLHFDHTGDIEPFTSAEIILGIDAKPLFDSPYPEDPESLFPDWPKGRIVRYLEYSDDTETETYQTQVTTESPTESLVMSSSSHPLPRFTKAFDFFGDQSLLIIDAPGHFPGHLMALARVSERPPTNRTSTSGTSIYVLLAGDCCHNRECYSPGTRLISQANYEDVAVARETVASLIRTVKEMPNVVVVLAHEKELENEGMPLLPDSLNEWAVKQVAERISERGHN</sequence>
<comment type="similarity">
    <text evidence="2">Belongs to the metallo-beta-lactamase superfamily.</text>
</comment>
<accession>A0A9P5TZD7</accession>
<keyword evidence="4" id="KW-0378">Hydrolase</keyword>
<evidence type="ECO:0000256" key="5">
    <source>
        <dbReference type="ARBA" id="ARBA00022833"/>
    </source>
</evidence>
<dbReference type="SMART" id="SM00849">
    <property type="entry name" value="Lactamase_B"/>
    <property type="match status" value="1"/>
</dbReference>
<evidence type="ECO:0000256" key="2">
    <source>
        <dbReference type="ARBA" id="ARBA00007749"/>
    </source>
</evidence>
<keyword evidence="5" id="KW-0862">Zinc</keyword>
<gene>
    <name evidence="7" type="ORF">BDP27DRAFT_1302702</name>
</gene>
<reference evidence="7" key="1">
    <citation type="submission" date="2020-11" db="EMBL/GenBank/DDBJ databases">
        <authorList>
            <consortium name="DOE Joint Genome Institute"/>
            <person name="Ahrendt S."/>
            <person name="Riley R."/>
            <person name="Andreopoulos W."/>
            <person name="Labutti K."/>
            <person name="Pangilinan J."/>
            <person name="Ruiz-Duenas F.J."/>
            <person name="Barrasa J.M."/>
            <person name="Sanchez-Garcia M."/>
            <person name="Camarero S."/>
            <person name="Miyauchi S."/>
            <person name="Serrano A."/>
            <person name="Linde D."/>
            <person name="Babiker R."/>
            <person name="Drula E."/>
            <person name="Ayuso-Fernandez I."/>
            <person name="Pacheco R."/>
            <person name="Padilla G."/>
            <person name="Ferreira P."/>
            <person name="Barriuso J."/>
            <person name="Kellner H."/>
            <person name="Castanera R."/>
            <person name="Alfaro M."/>
            <person name="Ramirez L."/>
            <person name="Pisabarro A.G."/>
            <person name="Kuo A."/>
            <person name="Tritt A."/>
            <person name="Lipzen A."/>
            <person name="He G."/>
            <person name="Yan M."/>
            <person name="Ng V."/>
            <person name="Cullen D."/>
            <person name="Martin F."/>
            <person name="Rosso M.-N."/>
            <person name="Henrissat B."/>
            <person name="Hibbett D."/>
            <person name="Martinez A.T."/>
            <person name="Grigoriev I.V."/>
        </authorList>
    </citation>
    <scope>NUCLEOTIDE SEQUENCE</scope>
    <source>
        <strain evidence="7">AH 40177</strain>
    </source>
</reference>
<evidence type="ECO:0000313" key="7">
    <source>
        <dbReference type="EMBL" id="KAF9059358.1"/>
    </source>
</evidence>
<keyword evidence="8" id="KW-1185">Reference proteome</keyword>
<dbReference type="OrthoDB" id="10250730at2759"/>
<evidence type="ECO:0000256" key="1">
    <source>
        <dbReference type="ARBA" id="ARBA00001947"/>
    </source>
</evidence>
<dbReference type="SUPFAM" id="SSF56281">
    <property type="entry name" value="Metallo-hydrolase/oxidoreductase"/>
    <property type="match status" value="1"/>
</dbReference>
<evidence type="ECO:0000256" key="4">
    <source>
        <dbReference type="ARBA" id="ARBA00022801"/>
    </source>
</evidence>
<evidence type="ECO:0000256" key="3">
    <source>
        <dbReference type="ARBA" id="ARBA00022723"/>
    </source>
</evidence>
<dbReference type="PANTHER" id="PTHR42978:SF2">
    <property type="entry name" value="102 KBASES UNSTABLE REGION: FROM 1 TO 119443"/>
    <property type="match status" value="1"/>
</dbReference>
<dbReference type="CDD" id="cd07730">
    <property type="entry name" value="metallo-hydrolase-like_MBL-fold"/>
    <property type="match status" value="1"/>
</dbReference>
<comment type="caution">
    <text evidence="7">The sequence shown here is derived from an EMBL/GenBank/DDBJ whole genome shotgun (WGS) entry which is preliminary data.</text>
</comment>
<dbReference type="InterPro" id="IPR036866">
    <property type="entry name" value="RibonucZ/Hydroxyglut_hydro"/>
</dbReference>
<dbReference type="InterPro" id="IPR001279">
    <property type="entry name" value="Metallo-B-lactamas"/>
</dbReference>
<dbReference type="Pfam" id="PF00753">
    <property type="entry name" value="Lactamase_B"/>
    <property type="match status" value="1"/>
</dbReference>
<dbReference type="Gene3D" id="3.60.15.10">
    <property type="entry name" value="Ribonuclease Z/Hydroxyacylglutathione hydrolase-like"/>
    <property type="match status" value="1"/>
</dbReference>
<comment type="cofactor">
    <cofactor evidence="1">
        <name>Zn(2+)</name>
        <dbReference type="ChEBI" id="CHEBI:29105"/>
    </cofactor>
</comment>
<protein>
    <submittedName>
        <fullName evidence="7">Beta-lactamase-like protein</fullName>
    </submittedName>
</protein>
<keyword evidence="3" id="KW-0479">Metal-binding</keyword>
<evidence type="ECO:0000259" key="6">
    <source>
        <dbReference type="SMART" id="SM00849"/>
    </source>
</evidence>
<evidence type="ECO:0000313" key="8">
    <source>
        <dbReference type="Proteomes" id="UP000772434"/>
    </source>
</evidence>
<proteinExistence type="inferred from homology"/>
<dbReference type="GO" id="GO:0046872">
    <property type="term" value="F:metal ion binding"/>
    <property type="evidence" value="ECO:0007669"/>
    <property type="project" value="UniProtKB-KW"/>
</dbReference>
<dbReference type="AlphaFoldDB" id="A0A9P5TZD7"/>
<dbReference type="Proteomes" id="UP000772434">
    <property type="component" value="Unassembled WGS sequence"/>
</dbReference>